<evidence type="ECO:0000256" key="5">
    <source>
        <dbReference type="ARBA" id="ARBA00017322"/>
    </source>
</evidence>
<evidence type="ECO:0000256" key="19">
    <source>
        <dbReference type="SAM" id="Phobius"/>
    </source>
</evidence>
<dbReference type="PANTHER" id="PTHR24421:SF10">
    <property type="entry name" value="NITRATE_NITRITE SENSOR PROTEIN NARQ"/>
    <property type="match status" value="1"/>
</dbReference>
<dbReference type="RefSeq" id="WP_209644295.1">
    <property type="nucleotide sequence ID" value="NZ_JAGINW010000001.1"/>
</dbReference>
<dbReference type="InterPro" id="IPR050482">
    <property type="entry name" value="Sensor_HK_TwoCompSys"/>
</dbReference>
<evidence type="ECO:0000256" key="14">
    <source>
        <dbReference type="ARBA" id="ARBA00023004"/>
    </source>
</evidence>
<keyword evidence="11" id="KW-0547">Nucleotide-binding</keyword>
<accession>A0ABS4TSF7</accession>
<dbReference type="SMART" id="SM00387">
    <property type="entry name" value="HATPase_c"/>
    <property type="match status" value="1"/>
</dbReference>
<evidence type="ECO:0000256" key="16">
    <source>
        <dbReference type="ARBA" id="ARBA00023014"/>
    </source>
</evidence>
<keyword evidence="7" id="KW-0963">Cytoplasm</keyword>
<comment type="subcellular location">
    <subcellularLocation>
        <location evidence="3">Cytoplasm</location>
    </subcellularLocation>
</comment>
<evidence type="ECO:0000256" key="13">
    <source>
        <dbReference type="ARBA" id="ARBA00022840"/>
    </source>
</evidence>
<keyword evidence="14" id="KW-0408">Iron</keyword>
<keyword evidence="19" id="KW-0472">Membrane</keyword>
<dbReference type="EMBL" id="JAGINW010000001">
    <property type="protein sequence ID" value="MBP2327328.1"/>
    <property type="molecule type" value="Genomic_DNA"/>
</dbReference>
<evidence type="ECO:0000313" key="22">
    <source>
        <dbReference type="Proteomes" id="UP001519332"/>
    </source>
</evidence>
<dbReference type="Pfam" id="PF07730">
    <property type="entry name" value="HisKA_3"/>
    <property type="match status" value="1"/>
</dbReference>
<feature type="transmembrane region" description="Helical" evidence="19">
    <location>
        <begin position="77"/>
        <end position="98"/>
    </location>
</feature>
<keyword evidence="19" id="KW-1133">Transmembrane helix</keyword>
<keyword evidence="8" id="KW-0597">Phosphoprotein</keyword>
<evidence type="ECO:0000313" key="21">
    <source>
        <dbReference type="EMBL" id="MBP2327328.1"/>
    </source>
</evidence>
<dbReference type="InterPro" id="IPR005467">
    <property type="entry name" value="His_kinase_dom"/>
</dbReference>
<evidence type="ECO:0000256" key="15">
    <source>
        <dbReference type="ARBA" id="ARBA00023012"/>
    </source>
</evidence>
<evidence type="ECO:0000256" key="1">
    <source>
        <dbReference type="ARBA" id="ARBA00000085"/>
    </source>
</evidence>
<dbReference type="Pfam" id="PF02518">
    <property type="entry name" value="HATPase_c"/>
    <property type="match status" value="1"/>
</dbReference>
<dbReference type="SUPFAM" id="SSF55874">
    <property type="entry name" value="ATPase domain of HSP90 chaperone/DNA topoisomerase II/histidine kinase"/>
    <property type="match status" value="1"/>
</dbReference>
<keyword evidence="16" id="KW-0411">Iron-sulfur</keyword>
<dbReference type="Proteomes" id="UP001519332">
    <property type="component" value="Unassembled WGS sequence"/>
</dbReference>
<dbReference type="InterPro" id="IPR011712">
    <property type="entry name" value="Sig_transdc_His_kin_sub3_dim/P"/>
</dbReference>
<evidence type="ECO:0000259" key="20">
    <source>
        <dbReference type="PROSITE" id="PS50109"/>
    </source>
</evidence>
<feature type="transmembrane region" description="Helical" evidence="19">
    <location>
        <begin position="104"/>
        <end position="124"/>
    </location>
</feature>
<feature type="transmembrane region" description="Helical" evidence="19">
    <location>
        <begin position="53"/>
        <end position="70"/>
    </location>
</feature>
<comment type="catalytic activity">
    <reaction evidence="1">
        <text>ATP + protein L-histidine = ADP + protein N-phospho-L-histidine.</text>
        <dbReference type="EC" id="2.7.13.3"/>
    </reaction>
</comment>
<evidence type="ECO:0000256" key="4">
    <source>
        <dbReference type="ARBA" id="ARBA00012438"/>
    </source>
</evidence>
<feature type="transmembrane region" description="Helical" evidence="19">
    <location>
        <begin position="214"/>
        <end position="231"/>
    </location>
</feature>
<dbReference type="Gene3D" id="3.30.565.10">
    <property type="entry name" value="Histidine kinase-like ATPase, C-terminal domain"/>
    <property type="match status" value="1"/>
</dbReference>
<evidence type="ECO:0000256" key="6">
    <source>
        <dbReference type="ARBA" id="ARBA00022485"/>
    </source>
</evidence>
<gene>
    <name evidence="21" type="ORF">JOF56_007713</name>
</gene>
<proteinExistence type="predicted"/>
<feature type="transmembrane region" description="Helical" evidence="19">
    <location>
        <begin position="271"/>
        <end position="291"/>
    </location>
</feature>
<evidence type="ECO:0000256" key="10">
    <source>
        <dbReference type="ARBA" id="ARBA00022723"/>
    </source>
</evidence>
<protein>
    <recommendedName>
        <fullName evidence="5">Oxygen sensor histidine kinase NreB</fullName>
        <ecNumber evidence="4">2.7.13.3</ecNumber>
    </recommendedName>
    <alternativeName>
        <fullName evidence="18">Nitrogen regulation protein B</fullName>
    </alternativeName>
</protein>
<dbReference type="EC" id="2.7.13.3" evidence="4"/>
<evidence type="ECO:0000256" key="12">
    <source>
        <dbReference type="ARBA" id="ARBA00022777"/>
    </source>
</evidence>
<dbReference type="Gene3D" id="1.20.5.1930">
    <property type="match status" value="1"/>
</dbReference>
<reference evidence="21 22" key="1">
    <citation type="submission" date="2021-03" db="EMBL/GenBank/DDBJ databases">
        <title>Sequencing the genomes of 1000 actinobacteria strains.</title>
        <authorList>
            <person name="Klenk H.-P."/>
        </authorList>
    </citation>
    <scope>NUCLEOTIDE SEQUENCE [LARGE SCALE GENOMIC DNA]</scope>
    <source>
        <strain evidence="21 22">DSM 46670</strain>
    </source>
</reference>
<keyword evidence="12 21" id="KW-0418">Kinase</keyword>
<keyword evidence="13" id="KW-0067">ATP-binding</keyword>
<evidence type="ECO:0000256" key="9">
    <source>
        <dbReference type="ARBA" id="ARBA00022679"/>
    </source>
</evidence>
<name>A0ABS4TSF7_9PSEU</name>
<feature type="transmembrane region" description="Helical" evidence="19">
    <location>
        <begin position="237"/>
        <end position="259"/>
    </location>
</feature>
<feature type="transmembrane region" description="Helical" evidence="19">
    <location>
        <begin position="303"/>
        <end position="320"/>
    </location>
</feature>
<comment type="caution">
    <text evidence="21">The sequence shown here is derived from an EMBL/GenBank/DDBJ whole genome shotgun (WGS) entry which is preliminary data.</text>
</comment>
<keyword evidence="6" id="KW-0004">4Fe-4S</keyword>
<comment type="cofactor">
    <cofactor evidence="2">
        <name>[4Fe-4S] cluster</name>
        <dbReference type="ChEBI" id="CHEBI:49883"/>
    </cofactor>
</comment>
<feature type="domain" description="Histidine kinase" evidence="20">
    <location>
        <begin position="468"/>
        <end position="653"/>
    </location>
</feature>
<dbReference type="InterPro" id="IPR003594">
    <property type="entry name" value="HATPase_dom"/>
</dbReference>
<dbReference type="PANTHER" id="PTHR24421">
    <property type="entry name" value="NITRATE/NITRITE SENSOR PROTEIN NARX-RELATED"/>
    <property type="match status" value="1"/>
</dbReference>
<sequence length="657" mass="71267">MLLRTMVAGRAWWSGREVLLSRVIGGLAAACVAVAVARLTLPGEWIGSHPRNWVVAIAFTLLGMRVIGHVPGNRVGWLLLVTGLSGAITVAAEAWPGITPMSWIGTWSCWLTYGLLPLLALLFPTGKLLSRRWSPVLVGGSVATALAVIGIGWASWSSPDSFWTGVDDPGAGTQRGLPLVIAVVGLAGTAVTALLAIAALVIRSRRVSGDQRRVVLLALVSTVILLLAAITEMLGVMWGAWAVSAVAIPVVASVAIMRYGLYDIDLIVHRTLLYCLLIAGLVLTYTVVVTLAMRPFPHQAEEIATVAVVIMLAPLYRTLLRRLDRRLFGHRADPYIALSSLSERLENPISEPLVAVANTVAVALRLPYVAVYVGTDDRRSLVAESGRNRGWQQVSVPMTYDCKQVGELIVEVRSPEERLGGREQRLLHDLARQVAPSAWSEQLSQDLRRARQKFIQDLEENARRTMQDLHDEIGPSLAGALLQVDAARRMVQDKDGQAHDLLASVIEHIRATQLDIRQLIERIWPTQLRHGLSEALRALAEKFTSPDFAVEVCTKDVQEVPAAVETAVYRIAREAVANTITHSGASHCHIRLYGKENLSLEVIDDGSGIEPSAGGGLGLVSMRQRCEELGGTFSITNHPPRGTAVVANLPIGRPTYS</sequence>
<keyword evidence="9" id="KW-0808">Transferase</keyword>
<organism evidence="21 22">
    <name type="scientific">Kibdelosporangium banguiense</name>
    <dbReference type="NCBI Taxonomy" id="1365924"/>
    <lineage>
        <taxon>Bacteria</taxon>
        <taxon>Bacillati</taxon>
        <taxon>Actinomycetota</taxon>
        <taxon>Actinomycetes</taxon>
        <taxon>Pseudonocardiales</taxon>
        <taxon>Pseudonocardiaceae</taxon>
        <taxon>Kibdelosporangium</taxon>
    </lineage>
</organism>
<dbReference type="GO" id="GO:0016301">
    <property type="term" value="F:kinase activity"/>
    <property type="evidence" value="ECO:0007669"/>
    <property type="project" value="UniProtKB-KW"/>
</dbReference>
<dbReference type="PROSITE" id="PS50109">
    <property type="entry name" value="HIS_KIN"/>
    <property type="match status" value="1"/>
</dbReference>
<evidence type="ECO:0000256" key="18">
    <source>
        <dbReference type="ARBA" id="ARBA00030800"/>
    </source>
</evidence>
<keyword evidence="10" id="KW-0479">Metal-binding</keyword>
<keyword evidence="22" id="KW-1185">Reference proteome</keyword>
<evidence type="ECO:0000256" key="7">
    <source>
        <dbReference type="ARBA" id="ARBA00022490"/>
    </source>
</evidence>
<dbReference type="InterPro" id="IPR036890">
    <property type="entry name" value="HATPase_C_sf"/>
</dbReference>
<feature type="transmembrane region" description="Helical" evidence="19">
    <location>
        <begin position="176"/>
        <end position="202"/>
    </location>
</feature>
<evidence type="ECO:0000256" key="2">
    <source>
        <dbReference type="ARBA" id="ARBA00001966"/>
    </source>
</evidence>
<comment type="function">
    <text evidence="17">Member of the two-component regulatory system NreB/NreC involved in the control of dissimilatory nitrate/nitrite reduction in response to oxygen. NreB functions as a direct oxygen sensor histidine kinase which is autophosphorylated, in the absence of oxygen, probably at the conserved histidine residue, and transfers its phosphate group probably to a conserved aspartate residue of NreC. NreB/NreC activates the expression of the nitrate (narGHJI) and nitrite (nir) reductase operons, as well as the putative nitrate transporter gene narT.</text>
</comment>
<evidence type="ECO:0000256" key="8">
    <source>
        <dbReference type="ARBA" id="ARBA00022553"/>
    </source>
</evidence>
<feature type="transmembrane region" description="Helical" evidence="19">
    <location>
        <begin position="20"/>
        <end position="41"/>
    </location>
</feature>
<evidence type="ECO:0000256" key="11">
    <source>
        <dbReference type="ARBA" id="ARBA00022741"/>
    </source>
</evidence>
<evidence type="ECO:0000256" key="3">
    <source>
        <dbReference type="ARBA" id="ARBA00004496"/>
    </source>
</evidence>
<keyword evidence="19" id="KW-0812">Transmembrane</keyword>
<feature type="transmembrane region" description="Helical" evidence="19">
    <location>
        <begin position="136"/>
        <end position="156"/>
    </location>
</feature>
<keyword evidence="15" id="KW-0902">Two-component regulatory system</keyword>
<dbReference type="CDD" id="cd16917">
    <property type="entry name" value="HATPase_UhpB-NarQ-NarX-like"/>
    <property type="match status" value="1"/>
</dbReference>
<evidence type="ECO:0000256" key="17">
    <source>
        <dbReference type="ARBA" id="ARBA00024827"/>
    </source>
</evidence>
<dbReference type="PRINTS" id="PR00344">
    <property type="entry name" value="BCTRLSENSOR"/>
</dbReference>
<dbReference type="InterPro" id="IPR004358">
    <property type="entry name" value="Sig_transdc_His_kin-like_C"/>
</dbReference>